<evidence type="ECO:0000313" key="3">
    <source>
        <dbReference type="Proteomes" id="UP000018320"/>
    </source>
</evidence>
<dbReference type="VEuPathDB" id="GiardiaDB:QR46_2683"/>
<dbReference type="InterPro" id="IPR035983">
    <property type="entry name" value="Hect_E3_ubiquitin_ligase"/>
</dbReference>
<dbReference type="VEuPathDB" id="GiardiaDB:GL50803_0032730"/>
<reference evidence="2 3" key="2">
    <citation type="journal article" date="2013" name="Genome Biol. Evol.">
        <title>Genome sequencing of Giardia lamblia genotypes A2 and B isolates (DH and GS) and comparative analysis with the genomes of genotypes A1 and E (WB and Pig).</title>
        <authorList>
            <person name="Adam R.D."/>
            <person name="Dahlstrom E.W."/>
            <person name="Martens C.A."/>
            <person name="Bruno D.P."/>
            <person name="Barbian K.D."/>
            <person name="Ricklefs S.M."/>
            <person name="Hernandez M.M."/>
            <person name="Narla N.P."/>
            <person name="Patel R.B."/>
            <person name="Porcella S.F."/>
            <person name="Nash T.E."/>
        </authorList>
    </citation>
    <scope>NUCLEOTIDE SEQUENCE [LARGE SCALE GENOMIC DNA]</scope>
    <source>
        <strain evidence="2 3">DH</strain>
    </source>
</reference>
<feature type="region of interest" description="Disordered" evidence="1">
    <location>
        <begin position="804"/>
        <end position="829"/>
    </location>
</feature>
<sequence length="1683" mass="188791">METIGCAEMHHRSDCFSNGESSIHFARDDGTVMKYSAEYPFRPLGLLKTETSSGDQQLCDMRTVGGTLFLIYIKKTEQQATTMTIANDVSTKISTITIITPHPASSFTISLDDMLNLRITFINVDSNEDRVLASHRVQIDLREPLLEYNLGFAFSSDSADFHVAFPDFYICDVLATKDTLAILSSSFVILYSLVDGSQDPIQLFIPETDVSRVDSGYTTFGGIQHPLLQAYRLFYVGTIILVLTPSCLYQIEHFSDNTVSLTVVSKISNRILAYTATDSLFALCTSSYTVMLLFMPPGADYLSISVYNIANDVNNRLFSLSMDYLVQASQASEVSYLEKLPSTWPATPNPLGLAMDRYMDGLVTKRCVRSGTTNILSTFPSRPSHSNIRILLVPLQGKDSVLVTFVHLAPPSSLTSSSSDFTVVGSFIHDLSSESEGARLQRVESLSKAEASAFSGKKDSFFKDLYGGFSPYVKIKTGPDAVAAMSEGLFINPSYLKTKPIAYYLHLLVNINVAICIALSKFLVTNSHFNNIKMVKHAKMSILYDILTLRDDMLHHLTSEWNRTVASSTPAEDPQTRLLLSAYGSQDVMGLYSHLYYSPTSDLGLNPPSIHSGNRLLTVFTVGFTSGLSIYDLTKALLLKASPRHYTNAFTTIDTLSLAEYTSSFRHNVFYAEFRLVAWSLSSSYRTTLGGRCSENMPCLSDNFLFDKGPHSKLDKKLNWLPLTSNSAVPHESVYLAGGTLHHTMFLSSCHVPMETSIFTPCPDSVVSDINQYVVKLLSANINARNFYLPRFFYTGVTTSSDEASKRSVEEGQAQTSAPNGPSVDQKTVNKNAPTQKLYCKFDPIITLREFTRRFLPDFDLLMSILSSLFGILLDVVRTQGSRAKYILRMISLDTVFLELTSLNGFGGMYYFGKDLEASPYRLKLPFYTLGPEASALFPSRGTLPPLLSDSAHISTEYYPSLLLTGLVAQLFFELLQIYTSGMLASNDLLNVEKLANVTEHVNQDATVTYALGPLVLKQNTQSTLYTPTMCDVGTAFDVLFSATARPYQRLLYLNNILLNIHLLAKLDIALVVRTLYQHCSRIAGHQFTIINLLKMYDFFCHAAESIIENPMELQITLKVLQERFGTHMQYYDSIFESNLSINQSDFSEYIAFCKEKIPPFLLHLYDKSPTRDYTIVVESLLYSNEDLMYRQQIVDSYRSDPVYQAKLKEDPSHPIVRLKDAILELRLYRKYRLSCNITKNKILYGMLEACMNATPTTQTVCITYENDPGIDGGGIFRSMISQCFMELLNEEEIRGSPILNMVEHKLIPAFLGYIPLASSEVVPRLSQKRSALYYLGRLFAFAVVYNVRFPKVFDSRLISCLIGGRLYLDDEINNKYKAERENDPMFNVNGTPVDLLYPINSQFYKKYYGSADKLFKFTLGKLYTEGRAKGYITGPPGNMDDLTHLVSALKDIPDYKVPEIFDDMATPDFVVSTRKLTETKNCVLKWVISLFNGIKSGDAFKKHLSEFRNGFRQPFGNAMSQKSDERVQKICQRIDKALSEISLKDFEALFMADLEIDRATIANIIQPYTKSDPLENLGESKPNIRDRKKVLDNLISCLKQVILNPKLMNSTSLGDFMYAATGSRYTIGITLYVKAHNEGPLVIFHTCNNLIELPSSVKSIEEMHRVLLFSMYEAVHGGFGIA</sequence>
<feature type="compositionally biased region" description="Polar residues" evidence="1">
    <location>
        <begin position="813"/>
        <end position="829"/>
    </location>
</feature>
<reference evidence="3" key="1">
    <citation type="submission" date="2012-02" db="EMBL/GenBank/DDBJ databases">
        <title>Genome sequencing of Giardia lamblia Genotypes A2 and B isolates (DH and GS) and comparative analysis with the genomes of Genotypes A1 and E (WB and Pig).</title>
        <authorList>
            <person name="Adam R."/>
            <person name="Dahlstrom E."/>
            <person name="Martens C."/>
            <person name="Bruno D."/>
            <person name="Barbian K."/>
            <person name="Porcella S.F."/>
            <person name="Nash T."/>
        </authorList>
    </citation>
    <scope>NUCLEOTIDE SEQUENCE</scope>
    <source>
        <strain evidence="3">DH</strain>
    </source>
</reference>
<dbReference type="Proteomes" id="UP000018320">
    <property type="component" value="Unassembled WGS sequence"/>
</dbReference>
<dbReference type="SUPFAM" id="SSF56204">
    <property type="entry name" value="Hect, E3 ligase catalytic domain"/>
    <property type="match status" value="1"/>
</dbReference>
<dbReference type="EMBL" id="AHGT01000002">
    <property type="protein sequence ID" value="ESU39643.1"/>
    <property type="molecule type" value="Genomic_DNA"/>
</dbReference>
<protein>
    <recommendedName>
        <fullName evidence="4">HECT domain-containing protein</fullName>
    </recommendedName>
</protein>
<accession>V6TL00</accession>
<dbReference type="VEuPathDB" id="GiardiaDB:DHA2_32730"/>
<comment type="caution">
    <text evidence="2">The sequence shown here is derived from an EMBL/GenBank/DDBJ whole genome shotgun (WGS) entry which is preliminary data.</text>
</comment>
<dbReference type="VEuPathDB" id="GiardiaDB:GL50581_1125"/>
<proteinExistence type="predicted"/>
<dbReference type="Gene3D" id="3.90.1750.10">
    <property type="entry name" value="Hect, E3 ligase catalytic domains"/>
    <property type="match status" value="1"/>
</dbReference>
<evidence type="ECO:0008006" key="4">
    <source>
        <dbReference type="Google" id="ProtNLM"/>
    </source>
</evidence>
<name>V6TL00_GIAIN</name>
<evidence type="ECO:0000256" key="1">
    <source>
        <dbReference type="SAM" id="MobiDB-lite"/>
    </source>
</evidence>
<gene>
    <name evidence="2" type="ORF">DHA2_32730</name>
</gene>
<evidence type="ECO:0000313" key="2">
    <source>
        <dbReference type="EMBL" id="ESU39643.1"/>
    </source>
</evidence>
<dbReference type="GO" id="GO:0004842">
    <property type="term" value="F:ubiquitin-protein transferase activity"/>
    <property type="evidence" value="ECO:0007669"/>
    <property type="project" value="InterPro"/>
</dbReference>
<organism evidence="2 3">
    <name type="scientific">Giardia intestinalis</name>
    <name type="common">Giardia lamblia</name>
    <dbReference type="NCBI Taxonomy" id="5741"/>
    <lineage>
        <taxon>Eukaryota</taxon>
        <taxon>Metamonada</taxon>
        <taxon>Diplomonadida</taxon>
        <taxon>Hexamitidae</taxon>
        <taxon>Giardiinae</taxon>
        <taxon>Giardia</taxon>
    </lineage>
</organism>